<evidence type="ECO:0000256" key="4">
    <source>
        <dbReference type="ARBA" id="ARBA00022801"/>
    </source>
</evidence>
<dbReference type="RefSeq" id="WP_113695857.1">
    <property type="nucleotide sequence ID" value="NZ_CP015163.1"/>
</dbReference>
<comment type="catalytic activity">
    <reaction evidence="1 9 10">
        <text>D-alanyl-D-alanine + H2O = 2 D-alanine</text>
        <dbReference type="Rhea" id="RHEA:20661"/>
        <dbReference type="ChEBI" id="CHEBI:15377"/>
        <dbReference type="ChEBI" id="CHEBI:57416"/>
        <dbReference type="ChEBI" id="CHEBI:57822"/>
        <dbReference type="EC" id="3.4.13.22"/>
    </reaction>
</comment>
<keyword evidence="7 9" id="KW-0482">Metalloprotease</keyword>
<comment type="cofactor">
    <cofactor evidence="9">
        <name>Zn(2+)</name>
        <dbReference type="ChEBI" id="CHEBI:29105"/>
    </cofactor>
    <text evidence="9">Binds 1 zinc ion per subunit.</text>
</comment>
<dbReference type="PIRSF" id="PIRSF026671">
    <property type="entry name" value="AA_dipeptidase"/>
    <property type="match status" value="1"/>
</dbReference>
<evidence type="ECO:0000256" key="9">
    <source>
        <dbReference type="HAMAP-Rule" id="MF_01924"/>
    </source>
</evidence>
<evidence type="ECO:0000256" key="3">
    <source>
        <dbReference type="ARBA" id="ARBA00022723"/>
    </source>
</evidence>
<feature type="signal peptide" evidence="11">
    <location>
        <begin position="1"/>
        <end position="23"/>
    </location>
</feature>
<dbReference type="EC" id="3.4.13.22" evidence="9 10"/>
<evidence type="ECO:0000313" key="12">
    <source>
        <dbReference type="EMBL" id="AXB46788.1"/>
    </source>
</evidence>
<evidence type="ECO:0000256" key="8">
    <source>
        <dbReference type="ARBA" id="ARBA00023316"/>
    </source>
</evidence>
<keyword evidence="11" id="KW-0732">Signal</keyword>
<evidence type="ECO:0000256" key="1">
    <source>
        <dbReference type="ARBA" id="ARBA00001362"/>
    </source>
</evidence>
<evidence type="ECO:0000256" key="11">
    <source>
        <dbReference type="SAM" id="SignalP"/>
    </source>
</evidence>
<evidence type="ECO:0000256" key="5">
    <source>
        <dbReference type="ARBA" id="ARBA00022833"/>
    </source>
</evidence>
<feature type="site" description="Transition state stabilizer" evidence="9">
    <location>
        <position position="100"/>
    </location>
</feature>
<dbReference type="GO" id="GO:0160237">
    <property type="term" value="F:D-Ala-D-Ala dipeptidase activity"/>
    <property type="evidence" value="ECO:0007669"/>
    <property type="project" value="UniProtKB-EC"/>
</dbReference>
<protein>
    <recommendedName>
        <fullName evidence="9 10">D-alanyl-D-alanine dipeptidase</fullName>
        <shortName evidence="9 10">D-Ala-D-Ala dipeptidase</shortName>
        <ecNumber evidence="9 10">3.4.13.22</ecNumber>
    </recommendedName>
</protein>
<dbReference type="GO" id="GO:0006508">
    <property type="term" value="P:proteolysis"/>
    <property type="evidence" value="ECO:0007669"/>
    <property type="project" value="UniProtKB-KW"/>
</dbReference>
<dbReference type="InterPro" id="IPR009045">
    <property type="entry name" value="Zn_M74/Hedgehog-like"/>
</dbReference>
<dbReference type="CDD" id="cd14817">
    <property type="entry name" value="D-Ala-D-Ala_dipeptidase_VanX"/>
    <property type="match status" value="1"/>
</dbReference>
<feature type="binding site" evidence="9">
    <location>
        <position position="152"/>
    </location>
    <ligand>
        <name>Zn(2+)</name>
        <dbReference type="ChEBI" id="CHEBI:29105"/>
        <note>catalytic</note>
    </ligand>
</feature>
<dbReference type="KEGG" id="aab:A4R43_33690"/>
<dbReference type="OrthoDB" id="9801430at2"/>
<keyword evidence="6 9" id="KW-0224">Dipeptidase</keyword>
<dbReference type="AlphaFoldDB" id="A0A344LFG4"/>
<feature type="chain" id="PRO_5016599866" description="D-alanyl-D-alanine dipeptidase" evidence="11">
    <location>
        <begin position="24"/>
        <end position="259"/>
    </location>
</feature>
<gene>
    <name evidence="12" type="ORF">A4R43_33690</name>
</gene>
<dbReference type="SUPFAM" id="SSF55166">
    <property type="entry name" value="Hedgehog/DD-peptidase"/>
    <property type="match status" value="1"/>
</dbReference>
<accession>A0A344LFG4</accession>
<keyword evidence="4 9" id="KW-0378">Hydrolase</keyword>
<dbReference type="GO" id="GO:0008237">
    <property type="term" value="F:metallopeptidase activity"/>
    <property type="evidence" value="ECO:0007669"/>
    <property type="project" value="UniProtKB-KW"/>
</dbReference>
<evidence type="ECO:0000256" key="10">
    <source>
        <dbReference type="PIRNR" id="PIRNR026671"/>
    </source>
</evidence>
<dbReference type="HAMAP" id="MF_01924">
    <property type="entry name" value="A_A_dipeptidase"/>
    <property type="match status" value="1"/>
</dbReference>
<evidence type="ECO:0000256" key="2">
    <source>
        <dbReference type="ARBA" id="ARBA00022670"/>
    </source>
</evidence>
<keyword evidence="3 9" id="KW-0479">Metal-binding</keyword>
<keyword evidence="5 9" id="KW-0862">Zinc</keyword>
<comment type="function">
    <text evidence="9 10">Catalyzes hydrolysis of the D-alanyl-D-alanine dipeptide.</text>
</comment>
<keyword evidence="2 9" id="KW-0645">Protease</keyword>
<name>A0A344LFG4_9PSEU</name>
<reference evidence="12 13" key="1">
    <citation type="submission" date="2016-04" db="EMBL/GenBank/DDBJ databases">
        <title>Complete genome sequence and analysis of deep-sea sediment isolate, Amycolatopsis sp. WP1.</title>
        <authorList>
            <person name="Wang H."/>
            <person name="Chen S."/>
            <person name="Wu Q."/>
        </authorList>
    </citation>
    <scope>NUCLEOTIDE SEQUENCE [LARGE SCALE GENOMIC DNA]</scope>
    <source>
        <strain evidence="12 13">WP1</strain>
    </source>
</reference>
<feature type="active site" description="Proton donor/acceptor" evidence="9">
    <location>
        <position position="234"/>
    </location>
</feature>
<dbReference type="EMBL" id="CP015163">
    <property type="protein sequence ID" value="AXB46788.1"/>
    <property type="molecule type" value="Genomic_DNA"/>
</dbReference>
<dbReference type="GO" id="GO:0071555">
    <property type="term" value="P:cell wall organization"/>
    <property type="evidence" value="ECO:0007669"/>
    <property type="project" value="UniProtKB-KW"/>
</dbReference>
<evidence type="ECO:0000256" key="7">
    <source>
        <dbReference type="ARBA" id="ARBA00023049"/>
    </source>
</evidence>
<keyword evidence="13" id="KW-1185">Reference proteome</keyword>
<dbReference type="Proteomes" id="UP000250434">
    <property type="component" value="Chromosome"/>
</dbReference>
<comment type="similarity">
    <text evidence="9 10">Belongs to the peptidase M15D family.</text>
</comment>
<dbReference type="Gene3D" id="3.30.1380.10">
    <property type="match status" value="1"/>
</dbReference>
<dbReference type="GO" id="GO:0008270">
    <property type="term" value="F:zinc ion binding"/>
    <property type="evidence" value="ECO:0007669"/>
    <property type="project" value="UniProtKB-UniRule"/>
</dbReference>
<proteinExistence type="inferred from homology"/>
<feature type="binding site" evidence="9">
    <location>
        <position position="237"/>
    </location>
    <ligand>
        <name>Zn(2+)</name>
        <dbReference type="ChEBI" id="CHEBI:29105"/>
        <note>catalytic</note>
    </ligand>
</feature>
<dbReference type="InterPro" id="IPR000755">
    <property type="entry name" value="A_A_dipeptidase"/>
</dbReference>
<dbReference type="PANTHER" id="PTHR43126:SF1">
    <property type="entry name" value="D-ALANYL-D-ALANINE DIPEPTIDASE"/>
    <property type="match status" value="1"/>
</dbReference>
<keyword evidence="8 10" id="KW-0961">Cell wall biogenesis/degradation</keyword>
<feature type="binding site" evidence="9">
    <location>
        <position position="145"/>
    </location>
    <ligand>
        <name>Zn(2+)</name>
        <dbReference type="ChEBI" id="CHEBI:29105"/>
        <note>catalytic</note>
    </ligand>
</feature>
<dbReference type="Pfam" id="PF01427">
    <property type="entry name" value="Peptidase_M15"/>
    <property type="match status" value="2"/>
</dbReference>
<organism evidence="12 13">
    <name type="scientific">Amycolatopsis albispora</name>
    <dbReference type="NCBI Taxonomy" id="1804986"/>
    <lineage>
        <taxon>Bacteria</taxon>
        <taxon>Bacillati</taxon>
        <taxon>Actinomycetota</taxon>
        <taxon>Actinomycetes</taxon>
        <taxon>Pseudonocardiales</taxon>
        <taxon>Pseudonocardiaceae</taxon>
        <taxon>Amycolatopsis</taxon>
    </lineage>
</organism>
<evidence type="ECO:0000313" key="13">
    <source>
        <dbReference type="Proteomes" id="UP000250434"/>
    </source>
</evidence>
<dbReference type="PANTHER" id="PTHR43126">
    <property type="entry name" value="D-ALANYL-D-ALANINE DIPEPTIDASE"/>
    <property type="match status" value="1"/>
</dbReference>
<evidence type="ECO:0000256" key="6">
    <source>
        <dbReference type="ARBA" id="ARBA00022997"/>
    </source>
</evidence>
<sequence>MSHILRKVLTAAAAVLLSGAAFAAPASAGHTRPFVVLKDFAPTIQHDIRYYGPHNFVGTPVDGYREPLCILTRPAAEALRRVQWQVLRHGYTLKVYDCFRPQRAVDHFVRWAKDLDDEKMKAEFYPNVAKDRLFADGYIAEKSGHSRGSTVDLTIVKLPPRPQRPYVPGEPLVPCTAPAGERFPDNSADMGTGFDCFDTLSHTANPLITGEAREHRDLLVTAMADAGFRNLPEEWWHFTLNDEPYPDTYFDFPVSRKSV</sequence>